<accession>A0A5B8QWX3</accession>
<dbReference type="AlphaFoldDB" id="A0A5B8QWX3"/>
<proteinExistence type="predicted"/>
<name>A0A5B8QWX3_9GAMM</name>
<dbReference type="EMBL" id="CP031775">
    <property type="protein sequence ID" value="QDZ90835.1"/>
    <property type="molecule type" value="Genomic_DNA"/>
</dbReference>
<evidence type="ECO:0000313" key="1">
    <source>
        <dbReference type="EMBL" id="QDZ90835.1"/>
    </source>
</evidence>
<gene>
    <name evidence="1" type="ORF">D0436_10350</name>
</gene>
<protein>
    <submittedName>
        <fullName evidence="1">Uncharacterized protein</fullName>
    </submittedName>
</protein>
<reference evidence="1" key="1">
    <citation type="journal article" date="2019" name="Ecotoxicol. Environ. Saf.">
        <title>Microbial characterization of heavy metal resistant bacterial strains isolated from an electroplating wastewater treatment plant.</title>
        <authorList>
            <person name="Cai X."/>
            <person name="Zheng X."/>
            <person name="Zhang D."/>
            <person name="Iqbal W."/>
            <person name="Liu C."/>
            <person name="Yang B."/>
            <person name="Zhao X."/>
            <person name="Lu X."/>
            <person name="Mao Y."/>
        </authorList>
    </citation>
    <scope>NUCLEOTIDE SEQUENCE [LARGE SCALE GENOMIC DNA]</scope>
    <source>
        <strain evidence="1">Ni1-3</strain>
    </source>
</reference>
<organism evidence="1">
    <name type="scientific">Shewanella decolorationis</name>
    <dbReference type="NCBI Taxonomy" id="256839"/>
    <lineage>
        <taxon>Bacteria</taxon>
        <taxon>Pseudomonadati</taxon>
        <taxon>Pseudomonadota</taxon>
        <taxon>Gammaproteobacteria</taxon>
        <taxon>Alteromonadales</taxon>
        <taxon>Shewanellaceae</taxon>
        <taxon>Shewanella</taxon>
    </lineage>
</organism>
<sequence>MSLDVASQIMEYKSGLAEIKEALNKKPVSWWAIYPKMVRVQELAINAGMPPPFSKQQLKDAKEKLFQQRTNPPSLTF</sequence>